<accession>A0A1V2ACL1</accession>
<comment type="caution">
    <text evidence="1">The sequence shown here is derived from an EMBL/GenBank/DDBJ whole genome shotgun (WGS) entry which is preliminary data.</text>
</comment>
<dbReference type="Proteomes" id="UP000188613">
    <property type="component" value="Unassembled WGS sequence"/>
</dbReference>
<dbReference type="EMBL" id="MSFI01000001">
    <property type="protein sequence ID" value="OMP68731.1"/>
    <property type="molecule type" value="Genomic_DNA"/>
</dbReference>
<dbReference type="OrthoDB" id="2925483at2"/>
<evidence type="ECO:0000313" key="1">
    <source>
        <dbReference type="EMBL" id="OMP68731.1"/>
    </source>
</evidence>
<reference evidence="1 2" key="1">
    <citation type="submission" date="2016-12" db="EMBL/GenBank/DDBJ databases">
        <title>Domibacillus sp. SAB 38T whole genome sequencing.</title>
        <authorList>
            <person name="Verma A."/>
            <person name="Ojha A.K."/>
            <person name="Krishnamurthi S."/>
        </authorList>
    </citation>
    <scope>NUCLEOTIDE SEQUENCE [LARGE SCALE GENOMIC DNA]</scope>
    <source>
        <strain evidence="1 2">SAB 38</strain>
    </source>
</reference>
<protein>
    <submittedName>
        <fullName evidence="1">Uncharacterized protein</fullName>
    </submittedName>
</protein>
<keyword evidence="2" id="KW-1185">Reference proteome</keyword>
<name>A0A1V2ACL1_9BACI</name>
<dbReference type="RefSeq" id="WP_076763306.1">
    <property type="nucleotide sequence ID" value="NZ_MSFI01000001.1"/>
</dbReference>
<proteinExistence type="predicted"/>
<organism evidence="1 2">
    <name type="scientific">Domibacillus epiphyticus</name>
    <dbReference type="NCBI Taxonomy" id="1714355"/>
    <lineage>
        <taxon>Bacteria</taxon>
        <taxon>Bacillati</taxon>
        <taxon>Bacillota</taxon>
        <taxon>Bacilli</taxon>
        <taxon>Bacillales</taxon>
        <taxon>Bacillaceae</taxon>
        <taxon>Domibacillus</taxon>
    </lineage>
</organism>
<gene>
    <name evidence="1" type="ORF">BTO28_01395</name>
</gene>
<dbReference type="AlphaFoldDB" id="A0A1V2ACL1"/>
<evidence type="ECO:0000313" key="2">
    <source>
        <dbReference type="Proteomes" id="UP000188613"/>
    </source>
</evidence>
<sequence length="101" mass="11295">MLNLSEKVAAYQLGLGIGYFKLPKVVEWVDLTILLLESSGIPYQLYEVSLSSNKKIDDVISLLNEITRGNHIDIASRVILGLLHKSFAKKTRNSSSDYLDL</sequence>